<reference evidence="4 5" key="1">
    <citation type="journal article" date="2012" name="PLoS ONE">
        <title>The purine-utilizing bacterium Clostridium acidurici 9a: a genome-guided metabolic reconsideration.</title>
        <authorList>
            <person name="Hartwich K."/>
            <person name="Poehlein A."/>
            <person name="Daniel R."/>
        </authorList>
    </citation>
    <scope>NUCLEOTIDE SEQUENCE [LARGE SCALE GENOMIC DNA]</scope>
    <source>
        <strain evidence="5">ATCC 7906 / DSM 604 / BCRC 14475 / CIP 104303 / KCTC 5404 / NCIMB 10678 / 9a</strain>
    </source>
</reference>
<dbReference type="CDD" id="cd04301">
    <property type="entry name" value="NAT_SF"/>
    <property type="match status" value="1"/>
</dbReference>
<name>K0B171_GOTA9</name>
<evidence type="ECO:0000313" key="4">
    <source>
        <dbReference type="EMBL" id="AFS79763.1"/>
    </source>
</evidence>
<dbReference type="HOGENOM" id="CLU_081766_0_1_9"/>
<dbReference type="EMBL" id="CP003326">
    <property type="protein sequence ID" value="AFS79763.1"/>
    <property type="molecule type" value="Genomic_DNA"/>
</dbReference>
<dbReference type="InterPro" id="IPR050680">
    <property type="entry name" value="YpeA/RimI_acetyltransf"/>
</dbReference>
<dbReference type="PANTHER" id="PTHR43420">
    <property type="entry name" value="ACETYLTRANSFERASE"/>
    <property type="match status" value="1"/>
</dbReference>
<keyword evidence="1" id="KW-0808">Transferase</keyword>
<dbReference type="AlphaFoldDB" id="K0B171"/>
<keyword evidence="2" id="KW-0012">Acyltransferase</keyword>
<dbReference type="GO" id="GO:0016747">
    <property type="term" value="F:acyltransferase activity, transferring groups other than amino-acyl groups"/>
    <property type="evidence" value="ECO:0007669"/>
    <property type="project" value="InterPro"/>
</dbReference>
<organism evidence="4 5">
    <name type="scientific">Gottschalkia acidurici (strain ATCC 7906 / DSM 604 / BCRC 14475 / CIP 104303 / KCTC 5404 / NCIMB 10678 / 9a)</name>
    <name type="common">Clostridium acidurici</name>
    <dbReference type="NCBI Taxonomy" id="1128398"/>
    <lineage>
        <taxon>Bacteria</taxon>
        <taxon>Bacillati</taxon>
        <taxon>Bacillota</taxon>
        <taxon>Tissierellia</taxon>
        <taxon>Tissierellales</taxon>
        <taxon>Gottschalkiaceae</taxon>
        <taxon>Gottschalkia</taxon>
    </lineage>
</organism>
<gene>
    <name evidence="4" type="ordered locus">Curi_c27700</name>
</gene>
<dbReference type="RefSeq" id="WP_014968897.1">
    <property type="nucleotide sequence ID" value="NC_018664.1"/>
</dbReference>
<dbReference type="KEGG" id="cad:Curi_c27700"/>
<dbReference type="PANTHER" id="PTHR43420:SF31">
    <property type="entry name" value="ACETYLTRANSFERASE"/>
    <property type="match status" value="1"/>
</dbReference>
<dbReference type="Proteomes" id="UP000006094">
    <property type="component" value="Chromosome"/>
</dbReference>
<dbReference type="Gene3D" id="3.40.630.30">
    <property type="match status" value="1"/>
</dbReference>
<dbReference type="Pfam" id="PF13527">
    <property type="entry name" value="Acetyltransf_9"/>
    <property type="match status" value="1"/>
</dbReference>
<accession>K0B171</accession>
<evidence type="ECO:0000256" key="2">
    <source>
        <dbReference type="ARBA" id="ARBA00023315"/>
    </source>
</evidence>
<keyword evidence="5" id="KW-1185">Reference proteome</keyword>
<dbReference type="eggNOG" id="COG0456">
    <property type="taxonomic scope" value="Bacteria"/>
</dbReference>
<dbReference type="OrthoDB" id="9804948at2"/>
<sequence length="300" mass="35306">MSEDIFINDKRYVYKCDYRDDIILRNSFNNLTRKTYGFDFKQWYADGYWGDKYIPYSLLNEGKVVSNVSVNIMDFLVLGSKKRFIQIGTVMTDEEYQGQGLSRALMEIVLKEWEHKCDIIYLFANDSVLDFYPKFGFIKCDEYQYSISKIKKGNSKGSRKMDMDNNKDREIVYNLACNTLPFSKISMRNNPSLIMFHCTYFMRDSIYYLKDYDTAVICDIDDDVLYLQEILSTEEVNLDTIISLMMNDNTKKIVLGFTPNDSSLYEKSLLNDEDDILFIKVGRDDKFRMEDLMFPTLSHA</sequence>
<dbReference type="SUPFAM" id="SSF55729">
    <property type="entry name" value="Acyl-CoA N-acyltransferases (Nat)"/>
    <property type="match status" value="1"/>
</dbReference>
<dbReference type="PATRIC" id="fig|1128398.3.peg.2857"/>
<protein>
    <submittedName>
        <fullName evidence="4">Acetyltransferase, GNAT family</fullName>
    </submittedName>
</protein>
<dbReference type="PROSITE" id="PS51186">
    <property type="entry name" value="GNAT"/>
    <property type="match status" value="1"/>
</dbReference>
<proteinExistence type="predicted"/>
<dbReference type="InterPro" id="IPR000182">
    <property type="entry name" value="GNAT_dom"/>
</dbReference>
<evidence type="ECO:0000256" key="1">
    <source>
        <dbReference type="ARBA" id="ARBA00022679"/>
    </source>
</evidence>
<evidence type="ECO:0000313" key="5">
    <source>
        <dbReference type="Proteomes" id="UP000006094"/>
    </source>
</evidence>
<feature type="domain" description="N-acetyltransferase" evidence="3">
    <location>
        <begin position="16"/>
        <end position="154"/>
    </location>
</feature>
<dbReference type="InterPro" id="IPR016181">
    <property type="entry name" value="Acyl_CoA_acyltransferase"/>
</dbReference>
<dbReference type="STRING" id="1128398.Curi_c27700"/>
<evidence type="ECO:0000259" key="3">
    <source>
        <dbReference type="PROSITE" id="PS51186"/>
    </source>
</evidence>